<evidence type="ECO:0000313" key="2">
    <source>
        <dbReference type="EMBL" id="ABU23964.1"/>
    </source>
</evidence>
<gene>
    <name evidence="2" type="ordered locus">PMN2A_2032</name>
</gene>
<reference evidence="2 3" key="1">
    <citation type="journal article" date="2007" name="PLoS Genet.">
        <title>Patterns and implications of gene gain and loss in the evolution of Prochlorococcus.</title>
        <authorList>
            <person name="Kettler G.C."/>
            <person name="Martiny A.C."/>
            <person name="Huang K."/>
            <person name="Zucker J."/>
            <person name="Coleman M.L."/>
            <person name="Rodrigue S."/>
            <person name="Chen F."/>
            <person name="Lapidus A."/>
            <person name="Ferriera S."/>
            <person name="Johnson J."/>
            <person name="Steglich C."/>
            <person name="Church G.M."/>
            <person name="Richardson P."/>
            <person name="Chisholm S.W."/>
        </authorList>
    </citation>
    <scope>NUCLEOTIDE SEQUENCE [LARGE SCALE GENOMIC DNA]</scope>
    <source>
        <strain evidence="2 3">NATL2A</strain>
    </source>
</reference>
<dbReference type="KEGG" id="pmn:PMN2A_2032"/>
<keyword evidence="1" id="KW-1133">Transmembrane helix</keyword>
<evidence type="ECO:0000256" key="1">
    <source>
        <dbReference type="SAM" id="Phobius"/>
    </source>
</evidence>
<keyword evidence="1" id="KW-0812">Transmembrane</keyword>
<keyword evidence="3" id="KW-1185">Reference proteome</keyword>
<keyword evidence="1" id="KW-0472">Membrane</keyword>
<dbReference type="Proteomes" id="UP000002535">
    <property type="component" value="Chromosome"/>
</dbReference>
<proteinExistence type="predicted"/>
<dbReference type="HOGENOM" id="CLU_217620_0_0_3"/>
<dbReference type="AlphaFoldDB" id="A7MDM6"/>
<sequence length="33" mass="3711">MDEALFFRLGRAVIPALGILNGVNSFIIWLNSY</sequence>
<dbReference type="EMBL" id="CP000095">
    <property type="protein sequence ID" value="ABU23964.1"/>
    <property type="molecule type" value="Genomic_DNA"/>
</dbReference>
<name>A7MDM6_PROMT</name>
<accession>A7MDM6</accession>
<feature type="transmembrane region" description="Helical" evidence="1">
    <location>
        <begin position="12"/>
        <end position="30"/>
    </location>
</feature>
<protein>
    <submittedName>
        <fullName evidence="2">Uncharacterized protein</fullName>
    </submittedName>
</protein>
<dbReference type="STRING" id="59920.PMN2A_2032"/>
<evidence type="ECO:0000313" key="3">
    <source>
        <dbReference type="Proteomes" id="UP000002535"/>
    </source>
</evidence>
<organism evidence="2 3">
    <name type="scientific">Prochlorococcus marinus (strain NATL2A)</name>
    <dbReference type="NCBI Taxonomy" id="59920"/>
    <lineage>
        <taxon>Bacteria</taxon>
        <taxon>Bacillati</taxon>
        <taxon>Cyanobacteriota</taxon>
        <taxon>Cyanophyceae</taxon>
        <taxon>Synechococcales</taxon>
        <taxon>Prochlorococcaceae</taxon>
        <taxon>Prochlorococcus</taxon>
    </lineage>
</organism>